<dbReference type="EnsemblMetazoa" id="Aqu2.1.13519_001">
    <property type="protein sequence ID" value="Aqu2.1.13519_001"/>
    <property type="gene ID" value="Aqu2.1.13519"/>
</dbReference>
<proteinExistence type="predicted"/>
<dbReference type="PANTHER" id="PTHR47456">
    <property type="entry name" value="PHD-TYPE DOMAIN-CONTAINING PROTEIN"/>
    <property type="match status" value="1"/>
</dbReference>
<protein>
    <submittedName>
        <fullName evidence="1">Uncharacterized protein</fullName>
    </submittedName>
</protein>
<accession>A0A1X7TFT1</accession>
<reference evidence="1" key="1">
    <citation type="submission" date="2017-05" db="UniProtKB">
        <authorList>
            <consortium name="EnsemblMetazoa"/>
        </authorList>
    </citation>
    <scope>IDENTIFICATION</scope>
</reference>
<dbReference type="AlphaFoldDB" id="A0A1X7TFT1"/>
<sequence length="110" mass="13047">LWARAYQDRDYHAAIHTNNGTEAQNTVLKYSNLPKRKTLTLSRLLLYLKKIICQMLTVKYKFLNFQQTPHYRSYNDGIPTYLQGRPKHVILHCLDRKGSSKKFIYDDIKD</sequence>
<name>A0A1X7TFT1_AMPQE</name>
<organism evidence="1">
    <name type="scientific">Amphimedon queenslandica</name>
    <name type="common">Sponge</name>
    <dbReference type="NCBI Taxonomy" id="400682"/>
    <lineage>
        <taxon>Eukaryota</taxon>
        <taxon>Metazoa</taxon>
        <taxon>Porifera</taxon>
        <taxon>Demospongiae</taxon>
        <taxon>Heteroscleromorpha</taxon>
        <taxon>Haplosclerida</taxon>
        <taxon>Niphatidae</taxon>
        <taxon>Amphimedon</taxon>
    </lineage>
</organism>
<dbReference type="InParanoid" id="A0A1X7TFT1"/>
<evidence type="ECO:0000313" key="1">
    <source>
        <dbReference type="EnsemblMetazoa" id="Aqu2.1.13519_001"/>
    </source>
</evidence>